<reference evidence="1 2" key="1">
    <citation type="submission" date="2019-03" db="EMBL/GenBank/DDBJ databases">
        <title>Genomic Encyclopedia of Type Strains, Phase IV (KMG-IV): sequencing the most valuable type-strain genomes for metagenomic binning, comparative biology and taxonomic classification.</title>
        <authorList>
            <person name="Goeker M."/>
        </authorList>
    </citation>
    <scope>NUCLEOTIDE SEQUENCE [LARGE SCALE GENOMIC DNA]</scope>
    <source>
        <strain evidence="1 2">DSM 14836</strain>
    </source>
</reference>
<accession>A0A4R2NZY0</accession>
<dbReference type="AlphaFoldDB" id="A0A4R2NZY0"/>
<organism evidence="1 2">
    <name type="scientific">Tenacibaculum skagerrakense</name>
    <dbReference type="NCBI Taxonomy" id="186571"/>
    <lineage>
        <taxon>Bacteria</taxon>
        <taxon>Pseudomonadati</taxon>
        <taxon>Bacteroidota</taxon>
        <taxon>Flavobacteriia</taxon>
        <taxon>Flavobacteriales</taxon>
        <taxon>Flavobacteriaceae</taxon>
        <taxon>Tenacibaculum</taxon>
    </lineage>
</organism>
<dbReference type="OrthoDB" id="2370471at2"/>
<dbReference type="Pfam" id="PF13489">
    <property type="entry name" value="Methyltransf_23"/>
    <property type="match status" value="1"/>
</dbReference>
<keyword evidence="2" id="KW-1185">Reference proteome</keyword>
<dbReference type="EMBL" id="SLXM01000001">
    <property type="protein sequence ID" value="TCP27890.1"/>
    <property type="molecule type" value="Genomic_DNA"/>
</dbReference>
<dbReference type="GO" id="GO:0008168">
    <property type="term" value="F:methyltransferase activity"/>
    <property type="evidence" value="ECO:0007669"/>
    <property type="project" value="UniProtKB-KW"/>
</dbReference>
<dbReference type="GO" id="GO:0032259">
    <property type="term" value="P:methylation"/>
    <property type="evidence" value="ECO:0007669"/>
    <property type="project" value="UniProtKB-KW"/>
</dbReference>
<comment type="caution">
    <text evidence="1">The sequence shown here is derived from an EMBL/GenBank/DDBJ whole genome shotgun (WGS) entry which is preliminary data.</text>
</comment>
<evidence type="ECO:0000313" key="1">
    <source>
        <dbReference type="EMBL" id="TCP27890.1"/>
    </source>
</evidence>
<evidence type="ECO:0000313" key="2">
    <source>
        <dbReference type="Proteomes" id="UP000294564"/>
    </source>
</evidence>
<sequence>MWKINNLTLISQENIIRETQIVFKTKDYSLTGEEFELRENIDYDLLITHPVPKDLDKYYEFDEYISHTDSKKSIIDRVYQVVRNYTLRKKLQLINQQKNSFKKILDVGCGTGDFLAICKKNGWTTLGIEPNKKARNISLTKKLVIKEKLDDVQNEKFDIITLWHVLEHVPNLSEYINRLKELLTDNGTLIIAVPNFKSYDAMYYKQHWAAFDVPRHLWHFSKNSIQKIFKEYNMELIKTIPMKFDSYYVSLLSEKYKNGKMNPLKAFFIGFKSNLKANNSKEYSSHIYLLKKAL</sequence>
<proteinExistence type="predicted"/>
<keyword evidence="1" id="KW-0489">Methyltransferase</keyword>
<keyword evidence="1" id="KW-0808">Transferase</keyword>
<dbReference type="Proteomes" id="UP000294564">
    <property type="component" value="Unassembled WGS sequence"/>
</dbReference>
<dbReference type="PANTHER" id="PTHR43861">
    <property type="entry name" value="TRANS-ACONITATE 2-METHYLTRANSFERASE-RELATED"/>
    <property type="match status" value="1"/>
</dbReference>
<protein>
    <submittedName>
        <fullName evidence="1">Methyltransferase family protein</fullName>
    </submittedName>
</protein>
<dbReference type="Gene3D" id="3.40.50.150">
    <property type="entry name" value="Vaccinia Virus protein VP39"/>
    <property type="match status" value="1"/>
</dbReference>
<dbReference type="SUPFAM" id="SSF53335">
    <property type="entry name" value="S-adenosyl-L-methionine-dependent methyltransferases"/>
    <property type="match status" value="1"/>
</dbReference>
<gene>
    <name evidence="1" type="ORF">EV195_10149</name>
</gene>
<name>A0A4R2NZY0_9FLAO</name>
<dbReference type="CDD" id="cd02440">
    <property type="entry name" value="AdoMet_MTases"/>
    <property type="match status" value="1"/>
</dbReference>
<dbReference type="PANTHER" id="PTHR43861:SF6">
    <property type="entry name" value="METHYLTRANSFERASE TYPE 11"/>
    <property type="match status" value="1"/>
</dbReference>
<dbReference type="InterPro" id="IPR029063">
    <property type="entry name" value="SAM-dependent_MTases_sf"/>
</dbReference>